<dbReference type="PANTHER" id="PTHR43163:SF2">
    <property type="entry name" value="ABC TRANSPORTER PERMEASE PROTEIN"/>
    <property type="match status" value="1"/>
</dbReference>
<comment type="caution">
    <text evidence="9">The sequence shown here is derived from an EMBL/GenBank/DDBJ whole genome shotgun (WGS) entry which is preliminary data.</text>
</comment>
<dbReference type="RefSeq" id="WP_338176161.1">
    <property type="nucleotide sequence ID" value="NZ_JAEKNQ010000008.1"/>
</dbReference>
<feature type="transmembrane region" description="Helical" evidence="7">
    <location>
        <begin position="275"/>
        <end position="295"/>
    </location>
</feature>
<dbReference type="InterPro" id="IPR045621">
    <property type="entry name" value="BPD_transp_1_N"/>
</dbReference>
<feature type="transmembrane region" description="Helical" evidence="7">
    <location>
        <begin position="12"/>
        <end position="31"/>
    </location>
</feature>
<dbReference type="PROSITE" id="PS50928">
    <property type="entry name" value="ABC_TM1"/>
    <property type="match status" value="1"/>
</dbReference>
<evidence type="ECO:0000256" key="3">
    <source>
        <dbReference type="ARBA" id="ARBA00022475"/>
    </source>
</evidence>
<dbReference type="Proteomes" id="UP000620075">
    <property type="component" value="Unassembled WGS sequence"/>
</dbReference>
<proteinExistence type="inferred from homology"/>
<evidence type="ECO:0000256" key="1">
    <source>
        <dbReference type="ARBA" id="ARBA00004651"/>
    </source>
</evidence>
<evidence type="ECO:0000256" key="2">
    <source>
        <dbReference type="ARBA" id="ARBA00022448"/>
    </source>
</evidence>
<dbReference type="Gene3D" id="1.10.3720.10">
    <property type="entry name" value="MetI-like"/>
    <property type="match status" value="1"/>
</dbReference>
<keyword evidence="4 7" id="KW-0812">Transmembrane</keyword>
<gene>
    <name evidence="9" type="ORF">JF888_01145</name>
</gene>
<dbReference type="PANTHER" id="PTHR43163">
    <property type="entry name" value="DIPEPTIDE TRANSPORT SYSTEM PERMEASE PROTEIN DPPB-RELATED"/>
    <property type="match status" value="1"/>
</dbReference>
<keyword evidence="5 7" id="KW-1133">Transmembrane helix</keyword>
<sequence>MIEYILKRLVQVPITLIVITAIVFILLHLAGNLVNLLLPLDATAAQRAELTHSLHFDEPLPLQYVRFVGALAHGDFGTSLYYQRPAMAVVLDRLPASLELALAGILIAIVSGIALGILAAVREGSVSDNLISAVTVFGQSMPSFWLGIMLILLLAVTWHLLPTGGMGQPSQLIMPSITLAAFLAPQILLLTRSSMLDVLHDPYITVARSKGLPTRIVILRHALRNALNPVIASVGLQFGSLMGGAVITETVFAWPGLGQLSVAAIFSRDLPVVEASVVVLALAVLLANLAVDIINAQIDPRVRYR</sequence>
<dbReference type="GO" id="GO:0005886">
    <property type="term" value="C:plasma membrane"/>
    <property type="evidence" value="ECO:0007669"/>
    <property type="project" value="UniProtKB-SubCell"/>
</dbReference>
<evidence type="ECO:0000256" key="6">
    <source>
        <dbReference type="ARBA" id="ARBA00023136"/>
    </source>
</evidence>
<dbReference type="GO" id="GO:0055085">
    <property type="term" value="P:transmembrane transport"/>
    <property type="evidence" value="ECO:0007669"/>
    <property type="project" value="InterPro"/>
</dbReference>
<evidence type="ECO:0000256" key="5">
    <source>
        <dbReference type="ARBA" id="ARBA00022989"/>
    </source>
</evidence>
<feature type="transmembrane region" description="Helical" evidence="7">
    <location>
        <begin position="172"/>
        <end position="190"/>
    </location>
</feature>
<evidence type="ECO:0000256" key="4">
    <source>
        <dbReference type="ARBA" id="ARBA00022692"/>
    </source>
</evidence>
<dbReference type="CDD" id="cd06261">
    <property type="entry name" value="TM_PBP2"/>
    <property type="match status" value="1"/>
</dbReference>
<comment type="subcellular location">
    <subcellularLocation>
        <location evidence="1 7">Cell membrane</location>
        <topology evidence="1 7">Multi-pass membrane protein</topology>
    </subcellularLocation>
</comment>
<dbReference type="Pfam" id="PF19300">
    <property type="entry name" value="BPD_transp_1_N"/>
    <property type="match status" value="1"/>
</dbReference>
<keyword evidence="6 7" id="KW-0472">Membrane</keyword>
<dbReference type="Pfam" id="PF00528">
    <property type="entry name" value="BPD_transp_1"/>
    <property type="match status" value="1"/>
</dbReference>
<dbReference type="InterPro" id="IPR000515">
    <property type="entry name" value="MetI-like"/>
</dbReference>
<feature type="domain" description="ABC transmembrane type-1" evidence="8">
    <location>
        <begin position="94"/>
        <end position="291"/>
    </location>
</feature>
<evidence type="ECO:0000256" key="7">
    <source>
        <dbReference type="RuleBase" id="RU363032"/>
    </source>
</evidence>
<reference evidence="9 10" key="1">
    <citation type="submission" date="2020-10" db="EMBL/GenBank/DDBJ databases">
        <title>Ca. Dormibacterota MAGs.</title>
        <authorList>
            <person name="Montgomery K."/>
        </authorList>
    </citation>
    <scope>NUCLEOTIDE SEQUENCE [LARGE SCALE GENOMIC DNA]</scope>
    <source>
        <strain evidence="9">SC8811_S16_3</strain>
    </source>
</reference>
<evidence type="ECO:0000259" key="8">
    <source>
        <dbReference type="PROSITE" id="PS50928"/>
    </source>
</evidence>
<comment type="similarity">
    <text evidence="7">Belongs to the binding-protein-dependent transport system permease family.</text>
</comment>
<dbReference type="InterPro" id="IPR035906">
    <property type="entry name" value="MetI-like_sf"/>
</dbReference>
<feature type="transmembrane region" description="Helical" evidence="7">
    <location>
        <begin position="230"/>
        <end position="255"/>
    </location>
</feature>
<accession>A0A934K513</accession>
<dbReference type="SUPFAM" id="SSF161098">
    <property type="entry name" value="MetI-like"/>
    <property type="match status" value="1"/>
</dbReference>
<feature type="transmembrane region" description="Helical" evidence="7">
    <location>
        <begin position="100"/>
        <end position="121"/>
    </location>
</feature>
<keyword evidence="2 7" id="KW-0813">Transport</keyword>
<evidence type="ECO:0000313" key="10">
    <source>
        <dbReference type="Proteomes" id="UP000620075"/>
    </source>
</evidence>
<dbReference type="AlphaFoldDB" id="A0A934K513"/>
<feature type="transmembrane region" description="Helical" evidence="7">
    <location>
        <begin position="142"/>
        <end position="160"/>
    </location>
</feature>
<name>A0A934K513_9BACT</name>
<organism evidence="9 10">
    <name type="scientific">Candidatus Dormiibacter inghamiae</name>
    <dbReference type="NCBI Taxonomy" id="3127013"/>
    <lineage>
        <taxon>Bacteria</taxon>
        <taxon>Bacillati</taxon>
        <taxon>Candidatus Dormiibacterota</taxon>
        <taxon>Candidatus Dormibacteria</taxon>
        <taxon>Candidatus Dormibacterales</taxon>
        <taxon>Candidatus Dormibacteraceae</taxon>
        <taxon>Candidatus Dormiibacter</taxon>
    </lineage>
</organism>
<keyword evidence="3" id="KW-1003">Cell membrane</keyword>
<dbReference type="EMBL" id="JAEKNQ010000008">
    <property type="protein sequence ID" value="MBJ7601796.1"/>
    <property type="molecule type" value="Genomic_DNA"/>
</dbReference>
<protein>
    <submittedName>
        <fullName evidence="9">ABC transporter permease</fullName>
    </submittedName>
</protein>
<evidence type="ECO:0000313" key="9">
    <source>
        <dbReference type="EMBL" id="MBJ7601796.1"/>
    </source>
</evidence>